<proteinExistence type="inferred from homology"/>
<reference evidence="9" key="1">
    <citation type="journal article" date="2019" name="Int. J. Syst. Evol. Microbiol.">
        <title>The Global Catalogue of Microorganisms (GCM) 10K type strain sequencing project: providing services to taxonomists for standard genome sequencing and annotation.</title>
        <authorList>
            <consortium name="The Broad Institute Genomics Platform"/>
            <consortium name="The Broad Institute Genome Sequencing Center for Infectious Disease"/>
            <person name="Wu L."/>
            <person name="Ma J."/>
        </authorList>
    </citation>
    <scope>NUCLEOTIDE SEQUENCE [LARGE SCALE GENOMIC DNA]</scope>
    <source>
        <strain evidence="9">CGMCC 1.12851</strain>
    </source>
</reference>
<evidence type="ECO:0000256" key="1">
    <source>
        <dbReference type="ARBA" id="ARBA00004459"/>
    </source>
</evidence>
<evidence type="ECO:0000313" key="8">
    <source>
        <dbReference type="EMBL" id="GGB59496.1"/>
    </source>
</evidence>
<organism evidence="8 9">
    <name type="scientific">Blastomonas aquatica</name>
    <dbReference type="NCBI Taxonomy" id="1510276"/>
    <lineage>
        <taxon>Bacteria</taxon>
        <taxon>Pseudomonadati</taxon>
        <taxon>Pseudomonadota</taxon>
        <taxon>Alphaproteobacteria</taxon>
        <taxon>Sphingomonadales</taxon>
        <taxon>Sphingomonadaceae</taxon>
        <taxon>Blastomonas</taxon>
    </lineage>
</organism>
<sequence>MKKFLIAAAAAGAVTLSAAPAMAAPMTHAAAPSAAAAYGLTHEAPSAHQYRRGYDNDFQRRGYGNNGYNDRGGRFNDRFDDRYDRRAVRGWNGQSWRGNDGRTYCRRDNGTTGLLIGGAVGALAGNEIAGRGDRTVGAIIGGIGGALLGRTIDRGGNNGYSCR</sequence>
<dbReference type="InterPro" id="IPR008816">
    <property type="entry name" value="Gly_zipper_2TM_dom"/>
</dbReference>
<comment type="caution">
    <text evidence="8">The sequence shown here is derived from an EMBL/GenBank/DDBJ whole genome shotgun (WGS) entry which is preliminary data.</text>
</comment>
<dbReference type="EMBL" id="BMGD01000002">
    <property type="protein sequence ID" value="GGB59496.1"/>
    <property type="molecule type" value="Genomic_DNA"/>
</dbReference>
<feature type="domain" description="Glycine zipper 2TM" evidence="7">
    <location>
        <begin position="113"/>
        <end position="152"/>
    </location>
</feature>
<comment type="similarity">
    <text evidence="2">Belongs to the rickettsiale 17 kDa surface antigen family.</text>
</comment>
<feature type="chain" id="PRO_5047044887" description="17 kDa surface antigen" evidence="6">
    <location>
        <begin position="24"/>
        <end position="163"/>
    </location>
</feature>
<dbReference type="RefSeq" id="WP_188513561.1">
    <property type="nucleotide sequence ID" value="NZ_BMGD01000002.1"/>
</dbReference>
<keyword evidence="4" id="KW-0449">Lipoprotein</keyword>
<keyword evidence="6" id="KW-0732">Signal</keyword>
<evidence type="ECO:0000256" key="6">
    <source>
        <dbReference type="SAM" id="SignalP"/>
    </source>
</evidence>
<protein>
    <recommendedName>
        <fullName evidence="3">17 kDa surface antigen</fullName>
    </recommendedName>
</protein>
<keyword evidence="9" id="KW-1185">Reference proteome</keyword>
<name>A0ABQ1J405_9SPHN</name>
<feature type="signal peptide" evidence="6">
    <location>
        <begin position="1"/>
        <end position="23"/>
    </location>
</feature>
<gene>
    <name evidence="8" type="ORF">GCM10010833_12920</name>
</gene>
<comment type="subcellular location">
    <subcellularLocation>
        <location evidence="1">Cell outer membrane</location>
        <topology evidence="1">Lipid-anchor</topology>
    </subcellularLocation>
</comment>
<accession>A0ABQ1J405</accession>
<dbReference type="Pfam" id="PF05433">
    <property type="entry name" value="Rick_17kDa_Anti"/>
    <property type="match status" value="1"/>
</dbReference>
<evidence type="ECO:0000259" key="7">
    <source>
        <dbReference type="Pfam" id="PF05433"/>
    </source>
</evidence>
<evidence type="ECO:0000256" key="3">
    <source>
        <dbReference type="ARBA" id="ARBA00015281"/>
    </source>
</evidence>
<evidence type="ECO:0000256" key="2">
    <source>
        <dbReference type="ARBA" id="ARBA00008681"/>
    </source>
</evidence>
<dbReference type="Proteomes" id="UP000614261">
    <property type="component" value="Unassembled WGS sequence"/>
</dbReference>
<evidence type="ECO:0000256" key="4">
    <source>
        <dbReference type="ARBA" id="ARBA00023288"/>
    </source>
</evidence>
<evidence type="ECO:0000313" key="9">
    <source>
        <dbReference type="Proteomes" id="UP000614261"/>
    </source>
</evidence>
<evidence type="ECO:0000256" key="5">
    <source>
        <dbReference type="SAM" id="MobiDB-lite"/>
    </source>
</evidence>
<feature type="region of interest" description="Disordered" evidence="5">
    <location>
        <begin position="51"/>
        <end position="75"/>
    </location>
</feature>